<dbReference type="AlphaFoldDB" id="A0A398D244"/>
<dbReference type="PANTHER" id="PTHR43032">
    <property type="entry name" value="PROTEIN-METHIONINE-SULFOXIDE REDUCTASE"/>
    <property type="match status" value="1"/>
</dbReference>
<feature type="chain" id="PRO_5044587962" evidence="1">
    <location>
        <begin position="28"/>
        <end position="231"/>
    </location>
</feature>
<dbReference type="InterPro" id="IPR036374">
    <property type="entry name" value="OxRdtase_Mopterin-bd_sf"/>
</dbReference>
<dbReference type="InterPro" id="IPR000572">
    <property type="entry name" value="OxRdtase_Mopterin-bd_dom"/>
</dbReference>
<dbReference type="Gene3D" id="3.90.420.10">
    <property type="entry name" value="Oxidoreductase, molybdopterin-binding domain"/>
    <property type="match status" value="1"/>
</dbReference>
<accession>A0A398CYH0</accession>
<dbReference type="Proteomes" id="UP000266260">
    <property type="component" value="Unassembled WGS sequence"/>
</dbReference>
<evidence type="ECO:0000259" key="2">
    <source>
        <dbReference type="Pfam" id="PF00174"/>
    </source>
</evidence>
<protein>
    <submittedName>
        <fullName evidence="3">Oxidoreductase</fullName>
    </submittedName>
</protein>
<dbReference type="RefSeq" id="WP_119120502.1">
    <property type="nucleotide sequence ID" value="NZ_QXIT01000146.1"/>
</dbReference>
<dbReference type="CDD" id="cd00321">
    <property type="entry name" value="SO_family_Moco"/>
    <property type="match status" value="1"/>
</dbReference>
<keyword evidence="1" id="KW-0732">Signal</keyword>
<evidence type="ECO:0000313" key="4">
    <source>
        <dbReference type="EMBL" id="RIE07583.1"/>
    </source>
</evidence>
<dbReference type="EMBL" id="QXIT01000146">
    <property type="protein sequence ID" value="RIE06848.1"/>
    <property type="molecule type" value="Genomic_DNA"/>
</dbReference>
<dbReference type="EMBL" id="QXIU01000227">
    <property type="protein sequence ID" value="RIE07583.1"/>
    <property type="molecule type" value="Genomic_DNA"/>
</dbReference>
<evidence type="ECO:0000313" key="5">
    <source>
        <dbReference type="Proteomes" id="UP000266260"/>
    </source>
</evidence>
<organism evidence="3 5">
    <name type="scientific">Candidatus Cryosericum odellii</name>
    <dbReference type="NCBI Taxonomy" id="2290917"/>
    <lineage>
        <taxon>Bacteria</taxon>
        <taxon>Pseudomonadati</taxon>
        <taxon>Caldisericota/Cryosericota group</taxon>
        <taxon>Candidatus Cryosericota</taxon>
        <taxon>Candidatus Cryosericia</taxon>
        <taxon>Candidatus Cryosericales</taxon>
        <taxon>Candidatus Cryosericaceae</taxon>
        <taxon>Candidatus Cryosericum</taxon>
    </lineage>
</organism>
<feature type="signal peptide" evidence="1">
    <location>
        <begin position="1"/>
        <end position="27"/>
    </location>
</feature>
<feature type="domain" description="Oxidoreductase molybdopterin-binding" evidence="2">
    <location>
        <begin position="74"/>
        <end position="216"/>
    </location>
</feature>
<gene>
    <name evidence="4" type="ORF">SMC5_09360</name>
    <name evidence="3" type="ORF">SMC6_08230</name>
</gene>
<sequence>MHRVLRTTCIVLLALLIGMTCGCTVQAPAPQGGDIKGPLVPAQDLGMVEINKYQGKDLTDFKTLEDNSVKGPQTVDIASYRLVIDGAVQSPQRLTYAEVLSHTHYQKLITLHCVEGWSATGLFEGVLMKDLLAQAGPLPSAVTVIFHGQDDYTTSLPLATVLKRNMLLAYRVNNADLIARNGYPFQLAAEDKLGYKWCKWVVRIELSTDPNYQGFWERQGFGNDAEVNPSP</sequence>
<comment type="caution">
    <text evidence="3">The sequence shown here is derived from an EMBL/GenBank/DDBJ whole genome shotgun (WGS) entry which is preliminary data.</text>
</comment>
<name>A0A398D244_9BACT</name>
<dbReference type="PANTHER" id="PTHR43032:SF2">
    <property type="entry name" value="BLL0505 PROTEIN"/>
    <property type="match status" value="1"/>
</dbReference>
<keyword evidence="5" id="KW-1185">Reference proteome</keyword>
<dbReference type="Proteomes" id="UP000266489">
    <property type="component" value="Unassembled WGS sequence"/>
</dbReference>
<reference evidence="5 6" key="1">
    <citation type="submission" date="2018-09" db="EMBL/GenBank/DDBJ databases">
        <title>Discovery and Ecogenomic Context for Candidatus Cryosericales, a Global Caldiserica Order Active in Thawing Permafrost.</title>
        <authorList>
            <person name="Martinez M.A."/>
            <person name="Woodcroft B.J."/>
            <person name="Ignacio Espinoza J.C."/>
            <person name="Zayed A."/>
            <person name="Singleton C.M."/>
            <person name="Boyd J."/>
            <person name="Li Y.-F."/>
            <person name="Purvine S."/>
            <person name="Maughan H."/>
            <person name="Hodgkins S.B."/>
            <person name="Anderson D."/>
            <person name="Sederholm M."/>
            <person name="Temperton B."/>
            <person name="Saleska S.R."/>
            <person name="Tyson G.W."/>
            <person name="Rich V.I."/>
        </authorList>
    </citation>
    <scope>NUCLEOTIDE SEQUENCE [LARGE SCALE GENOMIC DNA]</scope>
    <source>
        <strain evidence="4 6">SMC5</strain>
        <strain evidence="3 5">SMC6</strain>
    </source>
</reference>
<evidence type="ECO:0000256" key="1">
    <source>
        <dbReference type="SAM" id="SignalP"/>
    </source>
</evidence>
<evidence type="ECO:0000313" key="6">
    <source>
        <dbReference type="Proteomes" id="UP000266489"/>
    </source>
</evidence>
<accession>A0A398D244</accession>
<dbReference type="OrthoDB" id="9778777at2"/>
<dbReference type="PROSITE" id="PS51257">
    <property type="entry name" value="PROKAR_LIPOPROTEIN"/>
    <property type="match status" value="1"/>
</dbReference>
<dbReference type="SUPFAM" id="SSF56524">
    <property type="entry name" value="Oxidoreductase molybdopterin-binding domain"/>
    <property type="match status" value="1"/>
</dbReference>
<evidence type="ECO:0000313" key="3">
    <source>
        <dbReference type="EMBL" id="RIE06848.1"/>
    </source>
</evidence>
<dbReference type="Pfam" id="PF00174">
    <property type="entry name" value="Oxidored_molyb"/>
    <property type="match status" value="1"/>
</dbReference>
<proteinExistence type="predicted"/>